<accession>X1LM15</accession>
<sequence length="55" mass="6093">MDYLSRLGPDEVRGYVRKLIEDCAPGGRFAVGTGNSVANYIPLENYLTMLDEALK</sequence>
<dbReference type="InterPro" id="IPR038071">
    <property type="entry name" value="UROD/MetE-like_sf"/>
</dbReference>
<reference evidence="1" key="1">
    <citation type="journal article" date="2014" name="Front. Microbiol.">
        <title>High frequency of phylogenetically diverse reductive dehalogenase-homologous genes in deep subseafloor sedimentary metagenomes.</title>
        <authorList>
            <person name="Kawai M."/>
            <person name="Futagami T."/>
            <person name="Toyoda A."/>
            <person name="Takaki Y."/>
            <person name="Nishi S."/>
            <person name="Hori S."/>
            <person name="Arai W."/>
            <person name="Tsubouchi T."/>
            <person name="Morono Y."/>
            <person name="Uchiyama I."/>
            <person name="Ito T."/>
            <person name="Fujiyama A."/>
            <person name="Inagaki F."/>
            <person name="Takami H."/>
        </authorList>
    </citation>
    <scope>NUCLEOTIDE SEQUENCE</scope>
    <source>
        <strain evidence="1">Expedition CK06-06</strain>
    </source>
</reference>
<dbReference type="EMBL" id="BARV01022462">
    <property type="protein sequence ID" value="GAI20402.1"/>
    <property type="molecule type" value="Genomic_DNA"/>
</dbReference>
<evidence type="ECO:0008006" key="2">
    <source>
        <dbReference type="Google" id="ProtNLM"/>
    </source>
</evidence>
<dbReference type="Gene3D" id="3.20.20.210">
    <property type="match status" value="1"/>
</dbReference>
<dbReference type="SUPFAM" id="SSF51726">
    <property type="entry name" value="UROD/MetE-like"/>
    <property type="match status" value="1"/>
</dbReference>
<evidence type="ECO:0000313" key="1">
    <source>
        <dbReference type="EMBL" id="GAI20402.1"/>
    </source>
</evidence>
<proteinExistence type="predicted"/>
<protein>
    <recommendedName>
        <fullName evidence="2">Uroporphyrinogen decarboxylase (URO-D) domain-containing protein</fullName>
    </recommendedName>
</protein>
<gene>
    <name evidence="1" type="ORF">S06H3_37032</name>
</gene>
<dbReference type="AlphaFoldDB" id="X1LM15"/>
<name>X1LM15_9ZZZZ</name>
<comment type="caution">
    <text evidence="1">The sequence shown here is derived from an EMBL/GenBank/DDBJ whole genome shotgun (WGS) entry which is preliminary data.</text>
</comment>
<organism evidence="1">
    <name type="scientific">marine sediment metagenome</name>
    <dbReference type="NCBI Taxonomy" id="412755"/>
    <lineage>
        <taxon>unclassified sequences</taxon>
        <taxon>metagenomes</taxon>
        <taxon>ecological metagenomes</taxon>
    </lineage>
</organism>